<reference evidence="2 3" key="1">
    <citation type="submission" date="2015-01" db="EMBL/GenBank/DDBJ databases">
        <authorList>
            <person name="Xiang T."/>
            <person name="Song Y."/>
            <person name="Huang L."/>
            <person name="Wang B."/>
            <person name="Wu P."/>
        </authorList>
    </citation>
    <scope>NUCLEOTIDE SEQUENCE [LARGE SCALE GENOMIC DNA]</scope>
    <source>
        <strain evidence="2 3">CcD93</strain>
    </source>
</reference>
<dbReference type="STRING" id="1848903.CCAND38_10143"/>
<keyword evidence="1" id="KW-0812">Transmembrane</keyword>
<evidence type="ECO:0000256" key="1">
    <source>
        <dbReference type="SAM" id="Phobius"/>
    </source>
</evidence>
<sequence>MYFCHIYYSEFDLTMSVIYMLITISIAVALLFFFLFITAVRRGQFDDSHTPAVRMLFEDELVGSEDTESKQSKTEKLTDN</sequence>
<protein>
    <submittedName>
        <fullName evidence="2">Nitrogen fixation protein fixS (Modular protein)</fullName>
    </submittedName>
</protein>
<organism evidence="2 3">
    <name type="scientific">Capnocytophaga canis</name>
    <dbReference type="NCBI Taxonomy" id="1848903"/>
    <lineage>
        <taxon>Bacteria</taxon>
        <taxon>Pseudomonadati</taxon>
        <taxon>Bacteroidota</taxon>
        <taxon>Flavobacteriia</taxon>
        <taxon>Flavobacteriales</taxon>
        <taxon>Flavobacteriaceae</taxon>
        <taxon>Capnocytophaga</taxon>
    </lineage>
</organism>
<dbReference type="EMBL" id="CDOL01000272">
    <property type="protein sequence ID" value="CEN54271.1"/>
    <property type="molecule type" value="Genomic_DNA"/>
</dbReference>
<gene>
    <name evidence="2" type="ORF">CCAND93_80033</name>
</gene>
<dbReference type="AlphaFoldDB" id="A0A0B7IQV0"/>
<evidence type="ECO:0000313" key="2">
    <source>
        <dbReference type="EMBL" id="CEN54271.1"/>
    </source>
</evidence>
<dbReference type="NCBIfam" id="TIGR00847">
    <property type="entry name" value="ccoS"/>
    <property type="match status" value="1"/>
</dbReference>
<dbReference type="Pfam" id="PF03597">
    <property type="entry name" value="FixS"/>
    <property type="match status" value="1"/>
</dbReference>
<keyword evidence="1" id="KW-1133">Transmembrane helix</keyword>
<keyword evidence="1" id="KW-0472">Membrane</keyword>
<dbReference type="Proteomes" id="UP000038200">
    <property type="component" value="Unassembled WGS sequence"/>
</dbReference>
<proteinExistence type="predicted"/>
<dbReference type="PANTHER" id="PTHR41532:SF1">
    <property type="entry name" value="FIXS PROTEIN"/>
    <property type="match status" value="1"/>
</dbReference>
<dbReference type="PANTHER" id="PTHR41532">
    <property type="entry name" value="FIXS PROTEIN"/>
    <property type="match status" value="1"/>
</dbReference>
<dbReference type="InterPro" id="IPR004714">
    <property type="entry name" value="Cyt_oxidase_maturation_cbb3"/>
</dbReference>
<accession>A0A0B7IQV0</accession>
<feature type="transmembrane region" description="Helical" evidence="1">
    <location>
        <begin position="17"/>
        <end position="40"/>
    </location>
</feature>
<name>A0A0B7IQV0_9FLAO</name>
<evidence type="ECO:0000313" key="3">
    <source>
        <dbReference type="Proteomes" id="UP000038200"/>
    </source>
</evidence>